<feature type="region of interest" description="Disordered" evidence="15">
    <location>
        <begin position="180"/>
        <end position="200"/>
    </location>
</feature>
<dbReference type="GO" id="GO:0016020">
    <property type="term" value="C:membrane"/>
    <property type="evidence" value="ECO:0007669"/>
    <property type="project" value="UniProtKB-SubCell"/>
</dbReference>
<sequence length="299" mass="33266">MSFRDPNPVPSPPGAYSDPGSFTINSRIMLTAIILILFVVILMIFLHLYSRWYLLRSRRFHLRRFNSNRRAAAAIIFFANPSSTGAVTSRGLDQSVIKSLPVFTFSAATAESAIECAVCLSEFEESESGRVLPNCKHTFHVDCIDMWFHSHSSCPLCRSLVEPIDGTVKSAAEEVAISISDPVPGDDHGSRPELGDADLVVGGAETSENLDREYSRRKPAAIEVPVRNLGELENDLTRSHSFRSPMRRVMSFTRILSRERRNASSSSSVGFPPVSPPAFSMSVTELDIELDWEDKRETR</sequence>
<comment type="similarity">
    <text evidence="13">Belongs to the RING-type zinc finger family. ATL subfamily.</text>
</comment>
<evidence type="ECO:0000313" key="18">
    <source>
        <dbReference type="EMBL" id="CAA7057382.1"/>
    </source>
</evidence>
<evidence type="ECO:0000259" key="17">
    <source>
        <dbReference type="PROSITE" id="PS50089"/>
    </source>
</evidence>
<dbReference type="Proteomes" id="UP000467841">
    <property type="component" value="Unassembled WGS sequence"/>
</dbReference>
<dbReference type="Gene3D" id="3.30.40.10">
    <property type="entry name" value="Zinc/RING finger domain, C3HC4 (zinc finger)"/>
    <property type="match status" value="1"/>
</dbReference>
<evidence type="ECO:0000313" key="20">
    <source>
        <dbReference type="Proteomes" id="UP000467841"/>
    </source>
</evidence>
<evidence type="ECO:0000256" key="11">
    <source>
        <dbReference type="ARBA" id="ARBA00022989"/>
    </source>
</evidence>
<feature type="transmembrane region" description="Helical" evidence="16">
    <location>
        <begin position="71"/>
        <end position="92"/>
    </location>
</feature>
<evidence type="ECO:0000256" key="2">
    <source>
        <dbReference type="ARBA" id="ARBA00004167"/>
    </source>
</evidence>
<evidence type="ECO:0000256" key="5">
    <source>
        <dbReference type="ARBA" id="ARBA00022679"/>
    </source>
</evidence>
<keyword evidence="20" id="KW-1185">Reference proteome</keyword>
<dbReference type="EMBL" id="CACVBM020001695">
    <property type="protein sequence ID" value="CAA7057508.1"/>
    <property type="molecule type" value="Genomic_DNA"/>
</dbReference>
<dbReference type="PANTHER" id="PTHR46913">
    <property type="entry name" value="RING-H2 FINGER PROTEIN ATL16"/>
    <property type="match status" value="1"/>
</dbReference>
<keyword evidence="7" id="KW-0479">Metal-binding</keyword>
<dbReference type="AlphaFoldDB" id="A0A6D2LBM2"/>
<dbReference type="InterPro" id="IPR001841">
    <property type="entry name" value="Znf_RING"/>
</dbReference>
<dbReference type="OrthoDB" id="8062037at2759"/>
<dbReference type="FunFam" id="3.30.40.10:FF:000475">
    <property type="entry name" value="RING-H2 finger protein ATL3"/>
    <property type="match status" value="1"/>
</dbReference>
<keyword evidence="12 16" id="KW-0472">Membrane</keyword>
<evidence type="ECO:0000256" key="4">
    <source>
        <dbReference type="ARBA" id="ARBA00012483"/>
    </source>
</evidence>
<evidence type="ECO:0000256" key="15">
    <source>
        <dbReference type="SAM" id="MobiDB-lite"/>
    </source>
</evidence>
<evidence type="ECO:0000256" key="14">
    <source>
        <dbReference type="PROSITE-ProRule" id="PRU00175"/>
    </source>
</evidence>
<evidence type="ECO:0000256" key="8">
    <source>
        <dbReference type="ARBA" id="ARBA00022771"/>
    </source>
</evidence>
<dbReference type="GO" id="GO:0008270">
    <property type="term" value="F:zinc ion binding"/>
    <property type="evidence" value="ECO:0007669"/>
    <property type="project" value="UniProtKB-KW"/>
</dbReference>
<dbReference type="InterPro" id="IPR044600">
    <property type="entry name" value="ATL1/ATL16-like"/>
</dbReference>
<dbReference type="SMART" id="SM00184">
    <property type="entry name" value="RING"/>
    <property type="match status" value="1"/>
</dbReference>
<dbReference type="EMBL" id="CACVBM020001684">
    <property type="protein sequence ID" value="CAA7057382.1"/>
    <property type="molecule type" value="Genomic_DNA"/>
</dbReference>
<evidence type="ECO:0000256" key="10">
    <source>
        <dbReference type="ARBA" id="ARBA00022833"/>
    </source>
</evidence>
<keyword evidence="8 14" id="KW-0863">Zinc-finger</keyword>
<proteinExistence type="inferred from homology"/>
<feature type="compositionally biased region" description="Basic and acidic residues" evidence="15">
    <location>
        <begin position="185"/>
        <end position="194"/>
    </location>
</feature>
<dbReference type="EC" id="2.3.2.27" evidence="4"/>
<comment type="subcellular location">
    <subcellularLocation>
        <location evidence="2">Membrane</location>
        <topology evidence="2">Single-pass membrane protein</topology>
    </subcellularLocation>
</comment>
<dbReference type="UniPathway" id="UPA00143"/>
<keyword evidence="11 16" id="KW-1133">Transmembrane helix</keyword>
<evidence type="ECO:0000256" key="1">
    <source>
        <dbReference type="ARBA" id="ARBA00000900"/>
    </source>
</evidence>
<organism evidence="18 20">
    <name type="scientific">Microthlaspi erraticum</name>
    <dbReference type="NCBI Taxonomy" id="1685480"/>
    <lineage>
        <taxon>Eukaryota</taxon>
        <taxon>Viridiplantae</taxon>
        <taxon>Streptophyta</taxon>
        <taxon>Embryophyta</taxon>
        <taxon>Tracheophyta</taxon>
        <taxon>Spermatophyta</taxon>
        <taxon>Magnoliopsida</taxon>
        <taxon>eudicotyledons</taxon>
        <taxon>Gunneridae</taxon>
        <taxon>Pentapetalae</taxon>
        <taxon>rosids</taxon>
        <taxon>malvids</taxon>
        <taxon>Brassicales</taxon>
        <taxon>Brassicaceae</taxon>
        <taxon>Coluteocarpeae</taxon>
        <taxon>Microthlaspi</taxon>
    </lineage>
</organism>
<keyword evidence="6 16" id="KW-0812">Transmembrane</keyword>
<evidence type="ECO:0000256" key="16">
    <source>
        <dbReference type="SAM" id="Phobius"/>
    </source>
</evidence>
<evidence type="ECO:0000256" key="13">
    <source>
        <dbReference type="ARBA" id="ARBA00024209"/>
    </source>
</evidence>
<name>A0A6D2LBM2_9BRAS</name>
<dbReference type="GO" id="GO:0061630">
    <property type="term" value="F:ubiquitin protein ligase activity"/>
    <property type="evidence" value="ECO:0007669"/>
    <property type="project" value="UniProtKB-EC"/>
</dbReference>
<keyword evidence="10" id="KW-0862">Zinc</keyword>
<feature type="transmembrane region" description="Helical" evidence="16">
    <location>
        <begin position="28"/>
        <end position="50"/>
    </location>
</feature>
<evidence type="ECO:0000256" key="7">
    <source>
        <dbReference type="ARBA" id="ARBA00022723"/>
    </source>
</evidence>
<dbReference type="SUPFAM" id="SSF57850">
    <property type="entry name" value="RING/U-box"/>
    <property type="match status" value="1"/>
</dbReference>
<dbReference type="Pfam" id="PF13639">
    <property type="entry name" value="zf-RING_2"/>
    <property type="match status" value="1"/>
</dbReference>
<keyword evidence="9" id="KW-0833">Ubl conjugation pathway</keyword>
<evidence type="ECO:0000256" key="6">
    <source>
        <dbReference type="ARBA" id="ARBA00022692"/>
    </source>
</evidence>
<evidence type="ECO:0000256" key="9">
    <source>
        <dbReference type="ARBA" id="ARBA00022786"/>
    </source>
</evidence>
<feature type="domain" description="RING-type" evidence="17">
    <location>
        <begin position="116"/>
        <end position="158"/>
    </location>
</feature>
<dbReference type="PANTHER" id="PTHR46913:SF1">
    <property type="entry name" value="RING-H2 FINGER PROTEIN ATL16"/>
    <property type="match status" value="1"/>
</dbReference>
<dbReference type="CDD" id="cd16461">
    <property type="entry name" value="RING-H2_EL5-like"/>
    <property type="match status" value="1"/>
</dbReference>
<evidence type="ECO:0000256" key="3">
    <source>
        <dbReference type="ARBA" id="ARBA00004906"/>
    </source>
</evidence>
<reference evidence="18 20" key="1">
    <citation type="submission" date="2020-01" db="EMBL/GenBank/DDBJ databases">
        <authorList>
            <person name="Mishra B."/>
        </authorList>
    </citation>
    <scope>NUCLEOTIDE SEQUENCE [LARGE SCALE GENOMIC DNA]</scope>
</reference>
<evidence type="ECO:0000256" key="12">
    <source>
        <dbReference type="ARBA" id="ARBA00023136"/>
    </source>
</evidence>
<evidence type="ECO:0000313" key="19">
    <source>
        <dbReference type="EMBL" id="CAA7057508.1"/>
    </source>
</evidence>
<keyword evidence="5" id="KW-0808">Transferase</keyword>
<accession>A0A6D2LBM2</accession>
<comment type="pathway">
    <text evidence="3">Protein modification; protein ubiquitination.</text>
</comment>
<comment type="catalytic activity">
    <reaction evidence="1">
        <text>S-ubiquitinyl-[E2 ubiquitin-conjugating enzyme]-L-cysteine + [acceptor protein]-L-lysine = [E2 ubiquitin-conjugating enzyme]-L-cysteine + N(6)-ubiquitinyl-[acceptor protein]-L-lysine.</text>
        <dbReference type="EC" id="2.3.2.27"/>
    </reaction>
</comment>
<gene>
    <name evidence="18" type="ORF">MERR_LOCUS44618</name>
    <name evidence="19" type="ORF">MERR_LOCUS44744</name>
</gene>
<dbReference type="InterPro" id="IPR013083">
    <property type="entry name" value="Znf_RING/FYVE/PHD"/>
</dbReference>
<protein>
    <recommendedName>
        <fullName evidence="4">RING-type E3 ubiquitin transferase</fullName>
        <ecNumber evidence="4">2.3.2.27</ecNumber>
    </recommendedName>
</protein>
<dbReference type="GO" id="GO:0016567">
    <property type="term" value="P:protein ubiquitination"/>
    <property type="evidence" value="ECO:0007669"/>
    <property type="project" value="UniProtKB-UniPathway"/>
</dbReference>
<dbReference type="PROSITE" id="PS50089">
    <property type="entry name" value="ZF_RING_2"/>
    <property type="match status" value="1"/>
</dbReference>